<keyword evidence="9" id="KW-0548">Nucleotidyltransferase</keyword>
<dbReference type="PANTHER" id="PTHR19136">
    <property type="entry name" value="MOLYBDENUM COFACTOR GUANYLYLTRANSFERASE"/>
    <property type="match status" value="1"/>
</dbReference>
<feature type="domain" description="MobA-like NTP transferase" evidence="8">
    <location>
        <begin position="4"/>
        <end position="106"/>
    </location>
</feature>
<keyword evidence="10" id="KW-1185">Reference proteome</keyword>
<dbReference type="Pfam" id="PF12804">
    <property type="entry name" value="NTP_transf_3"/>
    <property type="match status" value="1"/>
</dbReference>
<keyword evidence="7" id="KW-0501">Molybdenum cofactor biosynthesis</keyword>
<dbReference type="AlphaFoldDB" id="A0A4V3D6E3"/>
<keyword evidence="4" id="KW-0547">Nucleotide-binding</keyword>
<evidence type="ECO:0000313" key="10">
    <source>
        <dbReference type="Proteomes" id="UP000295375"/>
    </source>
</evidence>
<evidence type="ECO:0000256" key="1">
    <source>
        <dbReference type="ARBA" id="ARBA00022490"/>
    </source>
</evidence>
<name>A0A4V3D6E3_9GAMM</name>
<reference evidence="9 10" key="1">
    <citation type="submission" date="2019-03" db="EMBL/GenBank/DDBJ databases">
        <title>Genomic Encyclopedia of Type Strains, Phase IV (KMG-IV): sequencing the most valuable type-strain genomes for metagenomic binning, comparative biology and taxonomic classification.</title>
        <authorList>
            <person name="Goeker M."/>
        </authorList>
    </citation>
    <scope>NUCLEOTIDE SEQUENCE [LARGE SCALE GENOMIC DNA]</scope>
    <source>
        <strain evidence="9 10">DSM 103792</strain>
    </source>
</reference>
<dbReference type="CDD" id="cd02503">
    <property type="entry name" value="MobA"/>
    <property type="match status" value="1"/>
</dbReference>
<dbReference type="Gene3D" id="3.90.550.10">
    <property type="entry name" value="Spore Coat Polysaccharide Biosynthesis Protein SpsA, Chain A"/>
    <property type="match status" value="1"/>
</dbReference>
<evidence type="ECO:0000256" key="6">
    <source>
        <dbReference type="ARBA" id="ARBA00023134"/>
    </source>
</evidence>
<dbReference type="GO" id="GO:0046872">
    <property type="term" value="F:metal ion binding"/>
    <property type="evidence" value="ECO:0007669"/>
    <property type="project" value="UniProtKB-KW"/>
</dbReference>
<dbReference type="InterPro" id="IPR025877">
    <property type="entry name" value="MobA-like_NTP_Trfase"/>
</dbReference>
<evidence type="ECO:0000256" key="5">
    <source>
        <dbReference type="ARBA" id="ARBA00022842"/>
    </source>
</evidence>
<keyword evidence="5" id="KW-0460">Magnesium</keyword>
<dbReference type="InterPro" id="IPR029044">
    <property type="entry name" value="Nucleotide-diphossugar_trans"/>
</dbReference>
<evidence type="ECO:0000256" key="2">
    <source>
        <dbReference type="ARBA" id="ARBA00022679"/>
    </source>
</evidence>
<keyword evidence="2 9" id="KW-0808">Transferase</keyword>
<evidence type="ECO:0000256" key="7">
    <source>
        <dbReference type="ARBA" id="ARBA00023150"/>
    </source>
</evidence>
<dbReference type="PANTHER" id="PTHR19136:SF81">
    <property type="entry name" value="MOLYBDENUM COFACTOR GUANYLYLTRANSFERASE"/>
    <property type="match status" value="1"/>
</dbReference>
<dbReference type="GO" id="GO:1902758">
    <property type="term" value="P:bis(molybdopterin guanine dinucleotide)molybdenum biosynthetic process"/>
    <property type="evidence" value="ECO:0007669"/>
    <property type="project" value="TreeGrafter"/>
</dbReference>
<dbReference type="InterPro" id="IPR013482">
    <property type="entry name" value="Molybde_CF_guanTrfase"/>
</dbReference>
<sequence>MRIGVVLAGGKSSRMRRDKALLDFHGQPLLQHAQQIVQRCCDEVWVSGRDGGLRSVPDRFVDRGPVGALHAVCAHLLALKTKASVLFVPVDMPLLRINTLQKLFAVNAPAVHFAERPLPAVINDLPTIVEHAEVLLRDPSASVSVRELWRLVGAHAMDLSTELRDQFVNANTPEQWQQMLQQSLLSEES</sequence>
<dbReference type="Proteomes" id="UP000295375">
    <property type="component" value="Unassembled WGS sequence"/>
</dbReference>
<gene>
    <name evidence="9" type="ORF">EV696_12816</name>
</gene>
<organism evidence="9 10">
    <name type="scientific">Permianibacter aggregans</name>
    <dbReference type="NCBI Taxonomy" id="1510150"/>
    <lineage>
        <taxon>Bacteria</taxon>
        <taxon>Pseudomonadati</taxon>
        <taxon>Pseudomonadota</taxon>
        <taxon>Gammaproteobacteria</taxon>
        <taxon>Pseudomonadales</taxon>
        <taxon>Pseudomonadaceae</taxon>
        <taxon>Permianibacter</taxon>
    </lineage>
</organism>
<evidence type="ECO:0000313" key="9">
    <source>
        <dbReference type="EMBL" id="TDQ43617.1"/>
    </source>
</evidence>
<dbReference type="GO" id="GO:0016779">
    <property type="term" value="F:nucleotidyltransferase activity"/>
    <property type="evidence" value="ECO:0007669"/>
    <property type="project" value="UniProtKB-KW"/>
</dbReference>
<proteinExistence type="predicted"/>
<protein>
    <submittedName>
        <fullName evidence="9">Molybdenum cofactor guanylyltransferase</fullName>
    </submittedName>
</protein>
<keyword evidence="6" id="KW-0342">GTP-binding</keyword>
<evidence type="ECO:0000259" key="8">
    <source>
        <dbReference type="Pfam" id="PF12804"/>
    </source>
</evidence>
<evidence type="ECO:0000256" key="3">
    <source>
        <dbReference type="ARBA" id="ARBA00022723"/>
    </source>
</evidence>
<accession>A0A4V3D6E3</accession>
<keyword evidence="1" id="KW-0963">Cytoplasm</keyword>
<dbReference type="GO" id="GO:0005525">
    <property type="term" value="F:GTP binding"/>
    <property type="evidence" value="ECO:0007669"/>
    <property type="project" value="UniProtKB-KW"/>
</dbReference>
<evidence type="ECO:0000256" key="4">
    <source>
        <dbReference type="ARBA" id="ARBA00022741"/>
    </source>
</evidence>
<dbReference type="SUPFAM" id="SSF53448">
    <property type="entry name" value="Nucleotide-diphospho-sugar transferases"/>
    <property type="match status" value="1"/>
</dbReference>
<keyword evidence="3" id="KW-0479">Metal-binding</keyword>
<comment type="caution">
    <text evidence="9">The sequence shown here is derived from an EMBL/GenBank/DDBJ whole genome shotgun (WGS) entry which is preliminary data.</text>
</comment>
<dbReference type="EMBL" id="SNYM01000028">
    <property type="protein sequence ID" value="TDQ43617.1"/>
    <property type="molecule type" value="Genomic_DNA"/>
</dbReference>